<gene>
    <name evidence="11" type="ORF">RM423_02525</name>
</gene>
<dbReference type="Pfam" id="PF08533">
    <property type="entry name" value="Glyco_hydro_42C"/>
    <property type="match status" value="1"/>
</dbReference>
<proteinExistence type="inferred from homology"/>
<feature type="domain" description="Glycoside hydrolase family 42 N-terminal" evidence="8">
    <location>
        <begin position="21"/>
        <end position="390"/>
    </location>
</feature>
<comment type="caution">
    <text evidence="11">The sequence shown here is derived from an EMBL/GenBank/DDBJ whole genome shotgun (WGS) entry which is preliminary data.</text>
</comment>
<dbReference type="Gene3D" id="3.40.50.880">
    <property type="match status" value="1"/>
</dbReference>
<dbReference type="PIRSF" id="PIRSF001084">
    <property type="entry name" value="B-galactosidase"/>
    <property type="match status" value="1"/>
</dbReference>
<evidence type="ECO:0000256" key="6">
    <source>
        <dbReference type="PIRNR" id="PIRNR001084"/>
    </source>
</evidence>
<evidence type="ECO:0000256" key="1">
    <source>
        <dbReference type="ARBA" id="ARBA00001412"/>
    </source>
</evidence>
<evidence type="ECO:0000259" key="10">
    <source>
        <dbReference type="Pfam" id="PF08533"/>
    </source>
</evidence>
<dbReference type="Pfam" id="PF02449">
    <property type="entry name" value="Glyco_hydro_42"/>
    <property type="match status" value="1"/>
</dbReference>
<keyword evidence="4 6" id="KW-0378">Hydrolase</keyword>
<evidence type="ECO:0000256" key="2">
    <source>
        <dbReference type="ARBA" id="ARBA00005940"/>
    </source>
</evidence>
<organism evidence="11 12">
    <name type="scientific">Jatrophihabitans lederbergiae</name>
    <dbReference type="NCBI Taxonomy" id="3075547"/>
    <lineage>
        <taxon>Bacteria</taxon>
        <taxon>Bacillati</taxon>
        <taxon>Actinomycetota</taxon>
        <taxon>Actinomycetes</taxon>
        <taxon>Jatrophihabitantales</taxon>
        <taxon>Jatrophihabitantaceae</taxon>
        <taxon>Jatrophihabitans</taxon>
    </lineage>
</organism>
<dbReference type="SUPFAM" id="SSF51445">
    <property type="entry name" value="(Trans)glycosidases"/>
    <property type="match status" value="1"/>
</dbReference>
<comment type="similarity">
    <text evidence="2 6">Belongs to the glycosyl hydrolase 42 family.</text>
</comment>
<dbReference type="Gene3D" id="3.20.20.80">
    <property type="entry name" value="Glycosidases"/>
    <property type="match status" value="1"/>
</dbReference>
<reference evidence="12" key="1">
    <citation type="submission" date="2023-07" db="EMBL/GenBank/DDBJ databases">
        <title>30 novel species of actinomycetes from the DSMZ collection.</title>
        <authorList>
            <person name="Nouioui I."/>
        </authorList>
    </citation>
    <scope>NUCLEOTIDE SEQUENCE [LARGE SCALE GENOMIC DNA]</scope>
    <source>
        <strain evidence="12">DSM 44399</strain>
    </source>
</reference>
<dbReference type="PANTHER" id="PTHR36447">
    <property type="entry name" value="BETA-GALACTOSIDASE GANA"/>
    <property type="match status" value="1"/>
</dbReference>
<feature type="domain" description="Beta-galactosidase trimerisation" evidence="9">
    <location>
        <begin position="402"/>
        <end position="608"/>
    </location>
</feature>
<dbReference type="InterPro" id="IPR003476">
    <property type="entry name" value="Glyco_hydro_42"/>
</dbReference>
<name>A0ABU2J5K2_9ACTN</name>
<accession>A0ABU2J5K2</accession>
<evidence type="ECO:0000313" key="11">
    <source>
        <dbReference type="EMBL" id="MDT0260262.1"/>
    </source>
</evidence>
<dbReference type="PANTHER" id="PTHR36447:SF1">
    <property type="entry name" value="BETA-GALACTOSIDASE GANA"/>
    <property type="match status" value="1"/>
</dbReference>
<dbReference type="EC" id="3.2.1.23" evidence="3 6"/>
<dbReference type="SUPFAM" id="SSF52317">
    <property type="entry name" value="Class I glutamine amidotransferase-like"/>
    <property type="match status" value="1"/>
</dbReference>
<dbReference type="CDD" id="cd03143">
    <property type="entry name" value="A4_beta-galactosidase_middle_domain"/>
    <property type="match status" value="1"/>
</dbReference>
<evidence type="ECO:0000259" key="8">
    <source>
        <dbReference type="Pfam" id="PF02449"/>
    </source>
</evidence>
<dbReference type="RefSeq" id="WP_311421415.1">
    <property type="nucleotide sequence ID" value="NZ_JAVREH010000002.1"/>
</dbReference>
<feature type="region of interest" description="Disordered" evidence="7">
    <location>
        <begin position="1"/>
        <end position="22"/>
    </location>
</feature>
<dbReference type="InterPro" id="IPR013739">
    <property type="entry name" value="Beta_galactosidase_C"/>
</dbReference>
<dbReference type="InterPro" id="IPR013738">
    <property type="entry name" value="Beta_galactosidase_Trimer"/>
</dbReference>
<protein>
    <recommendedName>
        <fullName evidence="3 6">Beta-galactosidase</fullName>
        <shortName evidence="6">Beta-gal</shortName>
        <ecNumber evidence="3 6">3.2.1.23</ecNumber>
    </recommendedName>
</protein>
<dbReference type="Pfam" id="PF08532">
    <property type="entry name" value="Glyco_hydro_42M"/>
    <property type="match status" value="1"/>
</dbReference>
<dbReference type="InterPro" id="IPR029062">
    <property type="entry name" value="Class_I_gatase-like"/>
</dbReference>
<dbReference type="EMBL" id="JAVREH010000002">
    <property type="protein sequence ID" value="MDT0260262.1"/>
    <property type="molecule type" value="Genomic_DNA"/>
</dbReference>
<feature type="domain" description="Beta-galactosidase C-terminal" evidence="10">
    <location>
        <begin position="622"/>
        <end position="676"/>
    </location>
</feature>
<dbReference type="InterPro" id="IPR013529">
    <property type="entry name" value="Glyco_hydro_42_N"/>
</dbReference>
<comment type="catalytic activity">
    <reaction evidence="1 6">
        <text>Hydrolysis of terminal non-reducing beta-D-galactose residues in beta-D-galactosides.</text>
        <dbReference type="EC" id="3.2.1.23"/>
    </reaction>
</comment>
<sequence>MHRVTSRLSDDGRPTLAFGGDYNPEQWPEQVWDEDVRLMREAGVNLVSVGIFSWALLEPAEGVYEFGWLDRVLELLHRNGIRVDLANATASPPPWFSSRYPESLPVTAEGVRLSYGSRQAFCPSSPDYRRAAAALTQAIVERYRQHPAVVLWHVHNEYGCHNAHCFCDVSAAAFRRWLQNRYGSLDELNSAWATAFWSQRYYDWDEVIPPRVSPTWVNPTQQLDYWRFSSDELLECYRSEAAILRANSSQPVTTNFMSFFKPVDYFAWAPELDVVSNDHYLIADDPNPAEHLAMSADLMRGLAGGKGWLLMEHSTSAVNWQPRNVAKAPGELLRNSLQHLARGADGTLFFQWRASAAGAEKFHSTLLPHAGTDTKVWREVVELGTALSKLGEVAGTVVEPPQVAIAYDWNSWWAAELDSHPSVDVSPLAGARQLYSALWRSGVGCDFVHPSGPLEKYRVVLVPQLYLLSAENAAALSRFAEAGGTVLVSYFSGISDPNDRIYLGGYPGALRELLGVRIEEFFPLLPGQRVALRPAEGAPSYGEGTVWSELGRTAGAELVASYAGGPVAGSPAITRNAIGMGAAWYLGTQLGDDALAALLARVLAEAGVQGLGLPDTPHVPAGVEVVRRTGDGRTFTFVINHTADPVELPMPGAELLTGTAVVDSLSVPAGAVRVVQS</sequence>
<keyword evidence="12" id="KW-1185">Reference proteome</keyword>
<evidence type="ECO:0000259" key="9">
    <source>
        <dbReference type="Pfam" id="PF08532"/>
    </source>
</evidence>
<dbReference type="InterPro" id="IPR013780">
    <property type="entry name" value="Glyco_hydro_b"/>
</dbReference>
<evidence type="ECO:0000256" key="3">
    <source>
        <dbReference type="ARBA" id="ARBA00012756"/>
    </source>
</evidence>
<evidence type="ECO:0000313" key="12">
    <source>
        <dbReference type="Proteomes" id="UP001183176"/>
    </source>
</evidence>
<dbReference type="InterPro" id="IPR017853">
    <property type="entry name" value="GH"/>
</dbReference>
<keyword evidence="5 6" id="KW-0326">Glycosidase</keyword>
<dbReference type="Gene3D" id="2.60.40.1180">
    <property type="entry name" value="Golgi alpha-mannosidase II"/>
    <property type="match status" value="1"/>
</dbReference>
<dbReference type="Proteomes" id="UP001183176">
    <property type="component" value="Unassembled WGS sequence"/>
</dbReference>
<evidence type="ECO:0000256" key="5">
    <source>
        <dbReference type="ARBA" id="ARBA00023295"/>
    </source>
</evidence>
<evidence type="ECO:0000256" key="4">
    <source>
        <dbReference type="ARBA" id="ARBA00022801"/>
    </source>
</evidence>
<evidence type="ECO:0000256" key="7">
    <source>
        <dbReference type="SAM" id="MobiDB-lite"/>
    </source>
</evidence>